<organism evidence="1">
    <name type="scientific">mine drainage metagenome</name>
    <dbReference type="NCBI Taxonomy" id="410659"/>
    <lineage>
        <taxon>unclassified sequences</taxon>
        <taxon>metagenomes</taxon>
        <taxon>ecological metagenomes</taxon>
    </lineage>
</organism>
<accession>T0ZTQ1</accession>
<feature type="non-terminal residue" evidence="1">
    <location>
        <position position="103"/>
    </location>
</feature>
<protein>
    <submittedName>
        <fullName evidence="1">Uncharacterized protein</fullName>
    </submittedName>
</protein>
<dbReference type="EMBL" id="AUZZ01004871">
    <property type="protein sequence ID" value="EQD51611.1"/>
    <property type="molecule type" value="Genomic_DNA"/>
</dbReference>
<gene>
    <name evidence="1" type="ORF">B2A_06835</name>
</gene>
<dbReference type="AlphaFoldDB" id="T0ZTQ1"/>
<dbReference type="Gene3D" id="3.40.50.300">
    <property type="entry name" value="P-loop containing nucleotide triphosphate hydrolases"/>
    <property type="match status" value="1"/>
</dbReference>
<sequence length="103" mass="11627">MEHTASYDLPENVVIDFEGMDDRAFVFYSEFLLEMLYKEIKSPKREGTMIFIDEAHRFTGTTTVIPEMAEEIRATGALLLSTQRVSTIAGDIKGNSALQICFL</sequence>
<reference evidence="1" key="1">
    <citation type="submission" date="2013-08" db="EMBL/GenBank/DDBJ databases">
        <authorList>
            <person name="Mendez C."/>
            <person name="Richter M."/>
            <person name="Ferrer M."/>
            <person name="Sanchez J."/>
        </authorList>
    </citation>
    <scope>NUCLEOTIDE SEQUENCE</scope>
</reference>
<name>T0ZTQ1_9ZZZZ</name>
<evidence type="ECO:0000313" key="1">
    <source>
        <dbReference type="EMBL" id="EQD51611.1"/>
    </source>
</evidence>
<reference evidence="1" key="2">
    <citation type="journal article" date="2014" name="ISME J.">
        <title>Microbial stratification in low pH oxic and suboxic macroscopic growths along an acid mine drainage.</title>
        <authorList>
            <person name="Mendez-Garcia C."/>
            <person name="Mesa V."/>
            <person name="Sprenger R.R."/>
            <person name="Richter M."/>
            <person name="Diez M.S."/>
            <person name="Solano J."/>
            <person name="Bargiela R."/>
            <person name="Golyshina O.V."/>
            <person name="Manteca A."/>
            <person name="Ramos J.L."/>
            <person name="Gallego J.R."/>
            <person name="Llorente I."/>
            <person name="Martins Dos Santos V.A."/>
            <person name="Jensen O.N."/>
            <person name="Pelaez A.I."/>
            <person name="Sanchez J."/>
            <person name="Ferrer M."/>
        </authorList>
    </citation>
    <scope>NUCLEOTIDE SEQUENCE</scope>
</reference>
<dbReference type="InterPro" id="IPR027417">
    <property type="entry name" value="P-loop_NTPase"/>
</dbReference>
<comment type="caution">
    <text evidence="1">The sequence shown here is derived from an EMBL/GenBank/DDBJ whole genome shotgun (WGS) entry which is preliminary data.</text>
</comment>
<proteinExistence type="predicted"/>